<accession>A0A644VXP2</accession>
<reference evidence="1" key="1">
    <citation type="submission" date="2019-08" db="EMBL/GenBank/DDBJ databases">
        <authorList>
            <person name="Kucharzyk K."/>
            <person name="Murdoch R.W."/>
            <person name="Higgins S."/>
            <person name="Loffler F."/>
        </authorList>
    </citation>
    <scope>NUCLEOTIDE SEQUENCE</scope>
</reference>
<name>A0A644VXP2_9ZZZZ</name>
<dbReference type="AlphaFoldDB" id="A0A644VXP2"/>
<evidence type="ECO:0000313" key="1">
    <source>
        <dbReference type="EMBL" id="MPL96086.1"/>
    </source>
</evidence>
<gene>
    <name evidence="1" type="ORF">SDC9_42261</name>
</gene>
<dbReference type="PROSITE" id="PS51257">
    <property type="entry name" value="PROKAR_LIPOPROTEIN"/>
    <property type="match status" value="1"/>
</dbReference>
<sequence>MKKISYLFVISVVALLSCEKNEVAKPNDYAVIESIKSKATALSNRHDSLVIEMLKLEKHKKYQKAKSTNNANPKLNLNEMLDVIEEVTGIAPLILKEDDADNSEVQKIKGKIAGNTPVINLDNEFIRMSDYANSALSKKYLERVDQLLMYSEYKCYDDIVSEINQVQYEVIADINAPEEDIKLIINATEVLKGSLKIWENVLPTDYSQARDSKALVNKALKWPRWLKWVFVGAADAVGGSISWFSGATITIMNVPIYLPPGPVGAAGGAAAVSVLATIIAFQ</sequence>
<comment type="caution">
    <text evidence="1">The sequence shown here is derived from an EMBL/GenBank/DDBJ whole genome shotgun (WGS) entry which is preliminary data.</text>
</comment>
<dbReference type="EMBL" id="VSSQ01000494">
    <property type="protein sequence ID" value="MPL96086.1"/>
    <property type="molecule type" value="Genomic_DNA"/>
</dbReference>
<protein>
    <submittedName>
        <fullName evidence="1">Uncharacterized protein</fullName>
    </submittedName>
</protein>
<organism evidence="1">
    <name type="scientific">bioreactor metagenome</name>
    <dbReference type="NCBI Taxonomy" id="1076179"/>
    <lineage>
        <taxon>unclassified sequences</taxon>
        <taxon>metagenomes</taxon>
        <taxon>ecological metagenomes</taxon>
    </lineage>
</organism>
<proteinExistence type="predicted"/>